<reference evidence="1 2" key="1">
    <citation type="submission" date="2019-06" db="EMBL/GenBank/DDBJ databases">
        <title>Sequencing the genomes of 1000 actinobacteria strains.</title>
        <authorList>
            <person name="Klenk H.-P."/>
        </authorList>
    </citation>
    <scope>NUCLEOTIDE SEQUENCE [LARGE SCALE GENOMIC DNA]</scope>
    <source>
        <strain evidence="1 2">DSM 45015</strain>
    </source>
</reference>
<dbReference type="Gene3D" id="1.10.10.1150">
    <property type="entry name" value="Coenzyme PQQ synthesis protein D (PqqD)"/>
    <property type="match status" value="1"/>
</dbReference>
<dbReference type="Proteomes" id="UP000317422">
    <property type="component" value="Unassembled WGS sequence"/>
</dbReference>
<dbReference type="Pfam" id="PF05402">
    <property type="entry name" value="PqqD"/>
    <property type="match status" value="1"/>
</dbReference>
<evidence type="ECO:0000313" key="1">
    <source>
        <dbReference type="EMBL" id="TQN32913.1"/>
    </source>
</evidence>
<organism evidence="1 2">
    <name type="scientific">Haloactinospora alba</name>
    <dbReference type="NCBI Taxonomy" id="405555"/>
    <lineage>
        <taxon>Bacteria</taxon>
        <taxon>Bacillati</taxon>
        <taxon>Actinomycetota</taxon>
        <taxon>Actinomycetes</taxon>
        <taxon>Streptosporangiales</taxon>
        <taxon>Nocardiopsidaceae</taxon>
        <taxon>Haloactinospora</taxon>
    </lineage>
</organism>
<dbReference type="RefSeq" id="WP_170181589.1">
    <property type="nucleotide sequence ID" value="NZ_VFQC01000001.1"/>
</dbReference>
<evidence type="ECO:0000313" key="2">
    <source>
        <dbReference type="Proteomes" id="UP000317422"/>
    </source>
</evidence>
<accession>A0A543NM69</accession>
<name>A0A543NM69_9ACTN</name>
<proteinExistence type="predicted"/>
<sequence length="97" mass="11394">MDDSLRPHRNVYTTFTSQGTMLLDTRGRGRWFALTPTGGCFWYLLSQGALPSEASRRIARRYGVDPRRVREDMEALTEQLRQHGLVSSPQERRWRPW</sequence>
<protein>
    <submittedName>
        <fullName evidence="1">Coenzyme PQQ synthesis protein D (PqqD)</fullName>
    </submittedName>
</protein>
<dbReference type="AlphaFoldDB" id="A0A543NM69"/>
<gene>
    <name evidence="1" type="ORF">FHX37_2901</name>
</gene>
<dbReference type="EMBL" id="VFQC01000001">
    <property type="protein sequence ID" value="TQN32913.1"/>
    <property type="molecule type" value="Genomic_DNA"/>
</dbReference>
<dbReference type="InterPro" id="IPR041881">
    <property type="entry name" value="PqqD_sf"/>
</dbReference>
<keyword evidence="2" id="KW-1185">Reference proteome</keyword>
<dbReference type="InterPro" id="IPR008792">
    <property type="entry name" value="PQQD"/>
</dbReference>
<comment type="caution">
    <text evidence="1">The sequence shown here is derived from an EMBL/GenBank/DDBJ whole genome shotgun (WGS) entry which is preliminary data.</text>
</comment>